<dbReference type="PANTHER" id="PTHR37463:SF1">
    <property type="entry name" value="DUF2256 DOMAIN-CONTAINING PROTEIN"/>
    <property type="match status" value="1"/>
</dbReference>
<keyword evidence="3" id="KW-1185">Reference proteome</keyword>
<dbReference type="PANTHER" id="PTHR37463">
    <property type="entry name" value="GSL3115 PROTEIN"/>
    <property type="match status" value="1"/>
</dbReference>
<reference evidence="2 3" key="1">
    <citation type="submission" date="2018-08" db="EMBL/GenBank/DDBJ databases">
        <title>Henriciella mobilis sp. nov., isolated from seawater.</title>
        <authorList>
            <person name="Cheng H."/>
            <person name="Wu Y.-H."/>
            <person name="Xu X.-W."/>
            <person name="Guo L.-L."/>
        </authorList>
    </citation>
    <scope>NUCLEOTIDE SEQUENCE [LARGE SCALE GENOMIC DNA]</scope>
    <source>
        <strain evidence="2 3">JN25</strain>
    </source>
</reference>
<dbReference type="Proteomes" id="UP000266385">
    <property type="component" value="Unassembled WGS sequence"/>
</dbReference>
<dbReference type="Pfam" id="PF10013">
    <property type="entry name" value="DUF2256"/>
    <property type="match status" value="1"/>
</dbReference>
<protein>
    <submittedName>
        <fullName evidence="2">DUF2256 domain-containing protein</fullName>
    </submittedName>
</protein>
<dbReference type="OrthoDB" id="27194at2"/>
<gene>
    <name evidence="2" type="ORF">D1223_17155</name>
</gene>
<comment type="caution">
    <text evidence="2">The sequence shown here is derived from an EMBL/GenBank/DDBJ whole genome shotgun (WGS) entry which is preliminary data.</text>
</comment>
<proteinExistence type="predicted"/>
<feature type="region of interest" description="Disordered" evidence="1">
    <location>
        <begin position="1"/>
        <end position="23"/>
    </location>
</feature>
<organism evidence="2 3">
    <name type="scientific">Henriciella mobilis</name>
    <dbReference type="NCBI Taxonomy" id="2305467"/>
    <lineage>
        <taxon>Bacteria</taxon>
        <taxon>Pseudomonadati</taxon>
        <taxon>Pseudomonadota</taxon>
        <taxon>Alphaproteobacteria</taxon>
        <taxon>Hyphomonadales</taxon>
        <taxon>Hyphomonadaceae</taxon>
        <taxon>Henriciella</taxon>
    </lineage>
</organism>
<evidence type="ECO:0000256" key="1">
    <source>
        <dbReference type="SAM" id="MobiDB-lite"/>
    </source>
</evidence>
<dbReference type="AlphaFoldDB" id="A0A399R9Q5"/>
<dbReference type="InterPro" id="IPR017136">
    <property type="entry name" value="UCP037205"/>
</dbReference>
<dbReference type="EMBL" id="QWFX01000016">
    <property type="protein sequence ID" value="RIJ26677.1"/>
    <property type="molecule type" value="Genomic_DNA"/>
</dbReference>
<evidence type="ECO:0000313" key="2">
    <source>
        <dbReference type="EMBL" id="RIJ26677.1"/>
    </source>
</evidence>
<name>A0A399R9Q5_9PROT</name>
<evidence type="ECO:0000313" key="3">
    <source>
        <dbReference type="Proteomes" id="UP000266385"/>
    </source>
</evidence>
<accession>A0A399R9Q5</accession>
<sequence>MARRGHGRPARGVGRAGKGQLPEKTCAACGRPFEWRKKWEKVWNEVKFCSDRCRKRGDSTLKT</sequence>